<dbReference type="SUPFAM" id="SSF160379">
    <property type="entry name" value="SP0830-like"/>
    <property type="match status" value="1"/>
</dbReference>
<dbReference type="InterPro" id="IPR012545">
    <property type="entry name" value="DUF1697"/>
</dbReference>
<dbReference type="RefSeq" id="WP_330133039.1">
    <property type="nucleotide sequence ID" value="NZ_JAUTXY010000003.1"/>
</dbReference>
<dbReference type="PIRSF" id="PIRSF008502">
    <property type="entry name" value="UCP008502"/>
    <property type="match status" value="1"/>
</dbReference>
<protein>
    <submittedName>
        <fullName evidence="1">DUF1697 domain-containing protein</fullName>
    </submittedName>
</protein>
<dbReference type="Gene3D" id="3.30.70.1280">
    <property type="entry name" value="SP0830-like domains"/>
    <property type="match status" value="1"/>
</dbReference>
<evidence type="ECO:0000313" key="2">
    <source>
        <dbReference type="Proteomes" id="UP001336020"/>
    </source>
</evidence>
<proteinExistence type="predicted"/>
<dbReference type="Gene3D" id="3.30.70.1260">
    <property type="entry name" value="bacterial protein sp0830 like"/>
    <property type="match status" value="1"/>
</dbReference>
<dbReference type="EMBL" id="JAUTXY010000003">
    <property type="protein sequence ID" value="MEE2057817.1"/>
    <property type="molecule type" value="Genomic_DNA"/>
</dbReference>
<sequence length="173" mass="18624">MTRYVALLRGINVGGVRIKMADLAALFTGIGLGNVRTVLASGNVLFDADGTATDLKARIEHSLSDTFGYDAYVFVHPQSYLSAVSEAYPFDEDVDGRHSYAVFVADDSVLGELAGLGNTLDPTVEQIAVGDGVVYWEVEKGATIGSDFSKKIGAARYKPVTTNRNMRTVRKLL</sequence>
<dbReference type="PANTHER" id="PTHR36439">
    <property type="entry name" value="BLL4334 PROTEIN"/>
    <property type="match status" value="1"/>
</dbReference>
<organism evidence="1 2">
    <name type="scientific">Rhodococcus artemisiae</name>
    <dbReference type="NCBI Taxonomy" id="714159"/>
    <lineage>
        <taxon>Bacteria</taxon>
        <taxon>Bacillati</taxon>
        <taxon>Actinomycetota</taxon>
        <taxon>Actinomycetes</taxon>
        <taxon>Mycobacteriales</taxon>
        <taxon>Nocardiaceae</taxon>
        <taxon>Rhodococcus</taxon>
    </lineage>
</organism>
<comment type="caution">
    <text evidence="1">The sequence shown here is derived from an EMBL/GenBank/DDBJ whole genome shotgun (WGS) entry which is preliminary data.</text>
</comment>
<dbReference type="Pfam" id="PF08002">
    <property type="entry name" value="DUF1697"/>
    <property type="match status" value="1"/>
</dbReference>
<dbReference type="PANTHER" id="PTHR36439:SF1">
    <property type="entry name" value="DUF1697 DOMAIN-CONTAINING PROTEIN"/>
    <property type="match status" value="1"/>
</dbReference>
<evidence type="ECO:0000313" key="1">
    <source>
        <dbReference type="EMBL" id="MEE2057817.1"/>
    </source>
</evidence>
<name>A0ABU7L926_9NOCA</name>
<reference evidence="1 2" key="1">
    <citation type="submission" date="2023-07" db="EMBL/GenBank/DDBJ databases">
        <authorList>
            <person name="Girao M."/>
            <person name="Carvalho M.F."/>
        </authorList>
    </citation>
    <scope>NUCLEOTIDE SEQUENCE [LARGE SCALE GENOMIC DNA]</scope>
    <source>
        <strain evidence="1 2">YIM65754</strain>
    </source>
</reference>
<keyword evidence="2" id="KW-1185">Reference proteome</keyword>
<gene>
    <name evidence="1" type="ORF">Q7514_09810</name>
</gene>
<dbReference type="Proteomes" id="UP001336020">
    <property type="component" value="Unassembled WGS sequence"/>
</dbReference>
<accession>A0ABU7L926</accession>